<keyword evidence="4" id="KW-0732">Signal</keyword>
<comment type="similarity">
    <text evidence="2">Belongs to the nematode transthyretin-like family.</text>
</comment>
<dbReference type="EMBL" id="KN733325">
    <property type="protein sequence ID" value="KIH58265.1"/>
    <property type="molecule type" value="Genomic_DNA"/>
</dbReference>
<protein>
    <submittedName>
        <fullName evidence="5">Transthyretin-like family protein</fullName>
    </submittedName>
</protein>
<evidence type="ECO:0000256" key="2">
    <source>
        <dbReference type="ARBA" id="ARBA00010112"/>
    </source>
</evidence>
<dbReference type="InterPro" id="IPR038479">
    <property type="entry name" value="Transthyretin-like_sf"/>
</dbReference>
<proteinExistence type="inferred from homology"/>
<dbReference type="AlphaFoldDB" id="A0A0C2GB91"/>
<dbReference type="GO" id="GO:0009986">
    <property type="term" value="C:cell surface"/>
    <property type="evidence" value="ECO:0007669"/>
    <property type="project" value="InterPro"/>
</dbReference>
<comment type="subcellular location">
    <subcellularLocation>
        <location evidence="1">Secreted</location>
    </subcellularLocation>
</comment>
<name>A0A0C2GB91_9BILA</name>
<dbReference type="Pfam" id="PF01060">
    <property type="entry name" value="TTR-52"/>
    <property type="match status" value="1"/>
</dbReference>
<evidence type="ECO:0000313" key="6">
    <source>
        <dbReference type="Proteomes" id="UP000054047"/>
    </source>
</evidence>
<dbReference type="Gene3D" id="2.60.40.3330">
    <property type="match status" value="1"/>
</dbReference>
<dbReference type="InterPro" id="IPR001534">
    <property type="entry name" value="Transthyretin-like"/>
</dbReference>
<gene>
    <name evidence="5" type="ORF">ANCDUO_11531</name>
</gene>
<evidence type="ECO:0000313" key="5">
    <source>
        <dbReference type="EMBL" id="KIH58265.1"/>
    </source>
</evidence>
<keyword evidence="3" id="KW-0964">Secreted</keyword>
<dbReference type="GO" id="GO:0005576">
    <property type="term" value="C:extracellular region"/>
    <property type="evidence" value="ECO:0007669"/>
    <property type="project" value="UniProtKB-SubCell"/>
</dbReference>
<dbReference type="Proteomes" id="UP000054047">
    <property type="component" value="Unassembled WGS sequence"/>
</dbReference>
<sequence length="106" mass="12324">MSVSDERGFFSLRGSIRDIWTIEPYLKIYHKCNYNGNCWKTRMINIPEHYIVKGNKDKVVEFYDAGVVELNSTKGLASGYDYSEDCREWYLGDIYGRLPSLPSPKN</sequence>
<dbReference type="PANTHER" id="PTHR21700">
    <property type="entry name" value="TRANSTHYRETIN-LIKE FAMILY PROTEIN-RELATED"/>
    <property type="match status" value="1"/>
</dbReference>
<reference evidence="5 6" key="1">
    <citation type="submission" date="2013-12" db="EMBL/GenBank/DDBJ databases">
        <title>Draft genome of the parsitic nematode Ancylostoma duodenale.</title>
        <authorList>
            <person name="Mitreva M."/>
        </authorList>
    </citation>
    <scope>NUCLEOTIDE SEQUENCE [LARGE SCALE GENOMIC DNA]</scope>
    <source>
        <strain evidence="5 6">Zhejiang</strain>
    </source>
</reference>
<dbReference type="OrthoDB" id="5826973at2759"/>
<evidence type="ECO:0000256" key="1">
    <source>
        <dbReference type="ARBA" id="ARBA00004613"/>
    </source>
</evidence>
<evidence type="ECO:0000256" key="4">
    <source>
        <dbReference type="ARBA" id="ARBA00022729"/>
    </source>
</evidence>
<evidence type="ECO:0000256" key="3">
    <source>
        <dbReference type="ARBA" id="ARBA00022525"/>
    </source>
</evidence>
<keyword evidence="6" id="KW-1185">Reference proteome</keyword>
<organism evidence="5 6">
    <name type="scientific">Ancylostoma duodenale</name>
    <dbReference type="NCBI Taxonomy" id="51022"/>
    <lineage>
        <taxon>Eukaryota</taxon>
        <taxon>Metazoa</taxon>
        <taxon>Ecdysozoa</taxon>
        <taxon>Nematoda</taxon>
        <taxon>Chromadorea</taxon>
        <taxon>Rhabditida</taxon>
        <taxon>Rhabditina</taxon>
        <taxon>Rhabditomorpha</taxon>
        <taxon>Strongyloidea</taxon>
        <taxon>Ancylostomatidae</taxon>
        <taxon>Ancylostomatinae</taxon>
        <taxon>Ancylostoma</taxon>
    </lineage>
</organism>
<accession>A0A0C2GB91</accession>